<sequence>MDTIHYGFGGINSAAEDIRSTSASIAELLGDLKSRIQPMVATWEGDSADSYQAAQREWDTAAEELNQILNTIAGAVSEGSDRMADINRRAAASWG</sequence>
<dbReference type="Pfam" id="PF06013">
    <property type="entry name" value="WXG100"/>
    <property type="match status" value="1"/>
</dbReference>
<reference evidence="2 3" key="1">
    <citation type="submission" date="2013-10" db="EMBL/GenBank/DDBJ databases">
        <title>Complete genome sequence of Corynebacterium lactis DSM 45799(T), isolated from raw cow milk.</title>
        <authorList>
            <person name="Ruckert C."/>
            <person name="Albersmeier A."/>
            <person name="Lipski A."/>
            <person name="Kalinowski J."/>
        </authorList>
    </citation>
    <scope>NUCLEOTIDE SEQUENCE [LARGE SCALE GENOMIC DNA]</scope>
    <source>
        <strain evidence="2 3">RW2-5</strain>
    </source>
</reference>
<dbReference type="InterPro" id="IPR010310">
    <property type="entry name" value="T7SS_ESAT-6-like"/>
</dbReference>
<dbReference type="RefSeq" id="WP_053411500.1">
    <property type="nucleotide sequence ID" value="NZ_CP006841.1"/>
</dbReference>
<comment type="similarity">
    <text evidence="1">Belongs to the WXG100 family.</text>
</comment>
<accession>A0A0K2GY67</accession>
<dbReference type="Proteomes" id="UP000058446">
    <property type="component" value="Chromosome"/>
</dbReference>
<evidence type="ECO:0000313" key="3">
    <source>
        <dbReference type="Proteomes" id="UP000058446"/>
    </source>
</evidence>
<dbReference type="STRING" id="1408189.CLAC_02195"/>
<gene>
    <name evidence="2" type="ORF">CLAC_02195</name>
</gene>
<evidence type="ECO:0000313" key="2">
    <source>
        <dbReference type="EMBL" id="ALA66732.1"/>
    </source>
</evidence>
<dbReference type="NCBIfam" id="TIGR03930">
    <property type="entry name" value="WXG100_ESAT6"/>
    <property type="match status" value="1"/>
</dbReference>
<organism evidence="2 3">
    <name type="scientific">Corynebacterium lactis RW2-5</name>
    <dbReference type="NCBI Taxonomy" id="1408189"/>
    <lineage>
        <taxon>Bacteria</taxon>
        <taxon>Bacillati</taxon>
        <taxon>Actinomycetota</taxon>
        <taxon>Actinomycetes</taxon>
        <taxon>Mycobacteriales</taxon>
        <taxon>Corynebacteriaceae</taxon>
        <taxon>Corynebacterium</taxon>
    </lineage>
</organism>
<protein>
    <recommendedName>
        <fullName evidence="1">ESAT-6-like protein</fullName>
    </recommendedName>
</protein>
<dbReference type="OrthoDB" id="3387628at2"/>
<dbReference type="Gene3D" id="1.10.287.1060">
    <property type="entry name" value="ESAT-6-like"/>
    <property type="match status" value="1"/>
</dbReference>
<dbReference type="InterPro" id="IPR036689">
    <property type="entry name" value="ESAT-6-like_sf"/>
</dbReference>
<name>A0A0K2GY67_9CORY</name>
<dbReference type="AlphaFoldDB" id="A0A0K2GY67"/>
<dbReference type="KEGG" id="clw:CLAC_02195"/>
<dbReference type="PATRIC" id="fig|1408189.4.peg.435"/>
<dbReference type="SUPFAM" id="SSF140453">
    <property type="entry name" value="EsxAB dimer-like"/>
    <property type="match status" value="1"/>
</dbReference>
<keyword evidence="3" id="KW-1185">Reference proteome</keyword>
<dbReference type="EMBL" id="CP006841">
    <property type="protein sequence ID" value="ALA66732.1"/>
    <property type="molecule type" value="Genomic_DNA"/>
</dbReference>
<proteinExistence type="inferred from homology"/>
<evidence type="ECO:0000256" key="1">
    <source>
        <dbReference type="RuleBase" id="RU362001"/>
    </source>
</evidence>